<organism evidence="1 2">
    <name type="scientific">Deinococcus ruber</name>
    <dbReference type="NCBI Taxonomy" id="1848197"/>
    <lineage>
        <taxon>Bacteria</taxon>
        <taxon>Thermotogati</taxon>
        <taxon>Deinococcota</taxon>
        <taxon>Deinococci</taxon>
        <taxon>Deinococcales</taxon>
        <taxon>Deinococcaceae</taxon>
        <taxon>Deinococcus</taxon>
    </lineage>
</organism>
<accession>A0A918C9L3</accession>
<protein>
    <submittedName>
        <fullName evidence="1">Uncharacterized protein</fullName>
    </submittedName>
</protein>
<keyword evidence="2" id="KW-1185">Reference proteome</keyword>
<sequence length="152" mass="16257">MQSDWTDRGGNLNARRMTAAPFFDPVQASNEAAFETCVFLSIRVLAGLEFCGDLYGTRMNHDVLVECAAELERHAGAVIHLDGNPGTDAAELGQSWFQRLASAGKKPLEIAYESLHAAAYLGLDGGTTSALMLGSAAFAMRVLSLEHGARLN</sequence>
<reference evidence="1" key="1">
    <citation type="journal article" date="2014" name="Int. J. Syst. Evol. Microbiol.">
        <title>Complete genome sequence of Corynebacterium casei LMG S-19264T (=DSM 44701T), isolated from a smear-ripened cheese.</title>
        <authorList>
            <consortium name="US DOE Joint Genome Institute (JGI-PGF)"/>
            <person name="Walter F."/>
            <person name="Albersmeier A."/>
            <person name="Kalinowski J."/>
            <person name="Ruckert C."/>
        </authorList>
    </citation>
    <scope>NUCLEOTIDE SEQUENCE</scope>
    <source>
        <strain evidence="1">JCM 31311</strain>
    </source>
</reference>
<proteinExistence type="predicted"/>
<evidence type="ECO:0000313" key="1">
    <source>
        <dbReference type="EMBL" id="GGR10404.1"/>
    </source>
</evidence>
<name>A0A918C9L3_9DEIO</name>
<evidence type="ECO:0000313" key="2">
    <source>
        <dbReference type="Proteomes" id="UP000603865"/>
    </source>
</evidence>
<dbReference type="AlphaFoldDB" id="A0A918C9L3"/>
<comment type="caution">
    <text evidence="1">The sequence shown here is derived from an EMBL/GenBank/DDBJ whole genome shotgun (WGS) entry which is preliminary data.</text>
</comment>
<reference evidence="1" key="2">
    <citation type="submission" date="2020-09" db="EMBL/GenBank/DDBJ databases">
        <authorList>
            <person name="Sun Q."/>
            <person name="Ohkuma M."/>
        </authorList>
    </citation>
    <scope>NUCLEOTIDE SEQUENCE</scope>
    <source>
        <strain evidence="1">JCM 31311</strain>
    </source>
</reference>
<dbReference type="EMBL" id="BMQL01000012">
    <property type="protein sequence ID" value="GGR10404.1"/>
    <property type="molecule type" value="Genomic_DNA"/>
</dbReference>
<dbReference type="Proteomes" id="UP000603865">
    <property type="component" value="Unassembled WGS sequence"/>
</dbReference>
<gene>
    <name evidence="1" type="ORF">GCM10008957_23830</name>
</gene>